<dbReference type="Proteomes" id="UP000708208">
    <property type="component" value="Unassembled WGS sequence"/>
</dbReference>
<gene>
    <name evidence="3" type="ORF">AFUS01_LOCUS38935</name>
</gene>
<evidence type="ECO:0000313" key="3">
    <source>
        <dbReference type="EMBL" id="CAG7829049.1"/>
    </source>
</evidence>
<evidence type="ECO:0000313" key="4">
    <source>
        <dbReference type="Proteomes" id="UP000708208"/>
    </source>
</evidence>
<protein>
    <submittedName>
        <fullName evidence="3">Uncharacterized protein</fullName>
    </submittedName>
</protein>
<feature type="chain" id="PRO_5035294223" evidence="2">
    <location>
        <begin position="33"/>
        <end position="119"/>
    </location>
</feature>
<comment type="caution">
    <text evidence="3">The sequence shown here is derived from an EMBL/GenBank/DDBJ whole genome shotgun (WGS) entry which is preliminary data.</text>
</comment>
<evidence type="ECO:0000256" key="1">
    <source>
        <dbReference type="SAM" id="MobiDB-lite"/>
    </source>
</evidence>
<accession>A0A8J2PQ43</accession>
<organism evidence="3 4">
    <name type="scientific">Allacma fusca</name>
    <dbReference type="NCBI Taxonomy" id="39272"/>
    <lineage>
        <taxon>Eukaryota</taxon>
        <taxon>Metazoa</taxon>
        <taxon>Ecdysozoa</taxon>
        <taxon>Arthropoda</taxon>
        <taxon>Hexapoda</taxon>
        <taxon>Collembola</taxon>
        <taxon>Symphypleona</taxon>
        <taxon>Sminthuridae</taxon>
        <taxon>Allacma</taxon>
    </lineage>
</organism>
<keyword evidence="4" id="KW-1185">Reference proteome</keyword>
<proteinExistence type="predicted"/>
<feature type="signal peptide" evidence="2">
    <location>
        <begin position="1"/>
        <end position="32"/>
    </location>
</feature>
<feature type="region of interest" description="Disordered" evidence="1">
    <location>
        <begin position="45"/>
        <end position="119"/>
    </location>
</feature>
<dbReference type="AlphaFoldDB" id="A0A8J2PQ43"/>
<name>A0A8J2PQ43_9HEXA</name>
<keyword evidence="2" id="KW-0732">Signal</keyword>
<feature type="compositionally biased region" description="Acidic residues" evidence="1">
    <location>
        <begin position="69"/>
        <end position="100"/>
    </location>
</feature>
<evidence type="ECO:0000256" key="2">
    <source>
        <dbReference type="SAM" id="SignalP"/>
    </source>
</evidence>
<dbReference type="EMBL" id="CAJVCH010549941">
    <property type="protein sequence ID" value="CAG7829049.1"/>
    <property type="molecule type" value="Genomic_DNA"/>
</dbReference>
<reference evidence="3" key="1">
    <citation type="submission" date="2021-06" db="EMBL/GenBank/DDBJ databases">
        <authorList>
            <person name="Hodson N. C."/>
            <person name="Mongue J. A."/>
            <person name="Jaron S. K."/>
        </authorList>
    </citation>
    <scope>NUCLEOTIDE SEQUENCE</scope>
</reference>
<sequence>MDSILNHCLVATCFTGSLSCTLILDALYCVNANSLAVRDGCKYENVSTSGDEEENMVVAPELKDHVEELSDDDDEEEDAYDDDEEEDAYDDDDEEEEQQDNEYVVSSDSIENPLAEPWD</sequence>